<keyword evidence="8" id="KW-1185">Reference proteome</keyword>
<feature type="transmembrane region" description="Helical" evidence="6">
    <location>
        <begin position="67"/>
        <end position="89"/>
    </location>
</feature>
<dbReference type="InterPro" id="IPR012506">
    <property type="entry name" value="TMEM86B-like"/>
</dbReference>
<feature type="transmembrane region" description="Helical" evidence="6">
    <location>
        <begin position="130"/>
        <end position="148"/>
    </location>
</feature>
<protein>
    <recommendedName>
        <fullName evidence="9">Lysoplasmalogenase</fullName>
    </recommendedName>
</protein>
<gene>
    <name evidence="7" type="ORF">GCM10017056_14140</name>
</gene>
<keyword evidence="5 6" id="KW-0472">Membrane</keyword>
<name>A0A8J3GWK9_9RHOB</name>
<comment type="subcellular location">
    <subcellularLocation>
        <location evidence="1">Membrane</location>
        <topology evidence="1">Multi-pass membrane protein</topology>
    </subcellularLocation>
</comment>
<feature type="transmembrane region" description="Helical" evidence="6">
    <location>
        <begin position="36"/>
        <end position="60"/>
    </location>
</feature>
<feature type="transmembrane region" description="Helical" evidence="6">
    <location>
        <begin position="186"/>
        <end position="203"/>
    </location>
</feature>
<proteinExistence type="inferred from homology"/>
<dbReference type="GO" id="GO:0016787">
    <property type="term" value="F:hydrolase activity"/>
    <property type="evidence" value="ECO:0007669"/>
    <property type="project" value="TreeGrafter"/>
</dbReference>
<dbReference type="GO" id="GO:0016020">
    <property type="term" value="C:membrane"/>
    <property type="evidence" value="ECO:0007669"/>
    <property type="project" value="UniProtKB-SubCell"/>
</dbReference>
<evidence type="ECO:0000256" key="1">
    <source>
        <dbReference type="ARBA" id="ARBA00004141"/>
    </source>
</evidence>
<evidence type="ECO:0000313" key="8">
    <source>
        <dbReference type="Proteomes" id="UP000626220"/>
    </source>
</evidence>
<evidence type="ECO:0000256" key="4">
    <source>
        <dbReference type="ARBA" id="ARBA00022989"/>
    </source>
</evidence>
<accession>A0A8J3GWK9</accession>
<evidence type="ECO:0000256" key="6">
    <source>
        <dbReference type="SAM" id="Phobius"/>
    </source>
</evidence>
<dbReference type="PANTHER" id="PTHR31885">
    <property type="entry name" value="GH04784P"/>
    <property type="match status" value="1"/>
</dbReference>
<sequence length="204" mass="21135">MTPALFVAGAAALVYLPLAPRPPGWVRSVVKTFSVAVLALAAPGLLAVALALCALGDWLLSRPGERAFMGGVGAFAAGHLAYVAFFLAHPVSDPTRLAGPLQLAVLALLALIGLAAAALLWRHAGALRGAVLAYVPVILSMGLAALTLPPALALLPALAFIASDLILACEKFLMPPAHPAHRWTPYAVWLLYWGAQAGFFTAFS</sequence>
<feature type="transmembrane region" description="Helical" evidence="6">
    <location>
        <begin position="154"/>
        <end position="174"/>
    </location>
</feature>
<feature type="transmembrane region" description="Helical" evidence="6">
    <location>
        <begin position="101"/>
        <end position="121"/>
    </location>
</feature>
<dbReference type="PANTHER" id="PTHR31885:SF6">
    <property type="entry name" value="GH04784P"/>
    <property type="match status" value="1"/>
</dbReference>
<dbReference type="AlphaFoldDB" id="A0A8J3GWK9"/>
<evidence type="ECO:0000313" key="7">
    <source>
        <dbReference type="EMBL" id="GHF43414.1"/>
    </source>
</evidence>
<evidence type="ECO:0000256" key="2">
    <source>
        <dbReference type="ARBA" id="ARBA00007375"/>
    </source>
</evidence>
<reference evidence="7" key="1">
    <citation type="journal article" date="2014" name="Int. J. Syst. Evol. Microbiol.">
        <title>Complete genome sequence of Corynebacterium casei LMG S-19264T (=DSM 44701T), isolated from a smear-ripened cheese.</title>
        <authorList>
            <consortium name="US DOE Joint Genome Institute (JGI-PGF)"/>
            <person name="Walter F."/>
            <person name="Albersmeier A."/>
            <person name="Kalinowski J."/>
            <person name="Ruckert C."/>
        </authorList>
    </citation>
    <scope>NUCLEOTIDE SEQUENCE</scope>
    <source>
        <strain evidence="7">KCTC 42650</strain>
    </source>
</reference>
<reference evidence="7" key="2">
    <citation type="submission" date="2020-09" db="EMBL/GenBank/DDBJ databases">
        <authorList>
            <person name="Sun Q."/>
            <person name="Kim S."/>
        </authorList>
    </citation>
    <scope>NUCLEOTIDE SEQUENCE</scope>
    <source>
        <strain evidence="7">KCTC 42650</strain>
    </source>
</reference>
<dbReference type="Proteomes" id="UP000626220">
    <property type="component" value="Unassembled WGS sequence"/>
</dbReference>
<organism evidence="7 8">
    <name type="scientific">Seohaeicola zhoushanensis</name>
    <dbReference type="NCBI Taxonomy" id="1569283"/>
    <lineage>
        <taxon>Bacteria</taxon>
        <taxon>Pseudomonadati</taxon>
        <taxon>Pseudomonadota</taxon>
        <taxon>Alphaproteobacteria</taxon>
        <taxon>Rhodobacterales</taxon>
        <taxon>Roseobacteraceae</taxon>
        <taxon>Seohaeicola</taxon>
    </lineage>
</organism>
<dbReference type="RefSeq" id="WP_189679322.1">
    <property type="nucleotide sequence ID" value="NZ_BNCJ01000002.1"/>
</dbReference>
<dbReference type="Pfam" id="PF07947">
    <property type="entry name" value="YhhN"/>
    <property type="match status" value="1"/>
</dbReference>
<comment type="caution">
    <text evidence="7">The sequence shown here is derived from an EMBL/GenBank/DDBJ whole genome shotgun (WGS) entry which is preliminary data.</text>
</comment>
<evidence type="ECO:0000256" key="5">
    <source>
        <dbReference type="ARBA" id="ARBA00023136"/>
    </source>
</evidence>
<dbReference type="EMBL" id="BNCJ01000002">
    <property type="protein sequence ID" value="GHF43414.1"/>
    <property type="molecule type" value="Genomic_DNA"/>
</dbReference>
<evidence type="ECO:0000256" key="3">
    <source>
        <dbReference type="ARBA" id="ARBA00022692"/>
    </source>
</evidence>
<evidence type="ECO:0008006" key="9">
    <source>
        <dbReference type="Google" id="ProtNLM"/>
    </source>
</evidence>
<comment type="similarity">
    <text evidence="2">Belongs to the TMEM86 family.</text>
</comment>
<keyword evidence="3 6" id="KW-0812">Transmembrane</keyword>
<keyword evidence="4 6" id="KW-1133">Transmembrane helix</keyword>